<dbReference type="RefSeq" id="WP_271192187.1">
    <property type="nucleotide sequence ID" value="NZ_CP115667.1"/>
</dbReference>
<name>A0ABY7QV47_9FIRM</name>
<dbReference type="EMBL" id="CP115667">
    <property type="protein sequence ID" value="WBW50662.1"/>
    <property type="molecule type" value="Genomic_DNA"/>
</dbReference>
<feature type="transmembrane region" description="Helical" evidence="1">
    <location>
        <begin position="101"/>
        <end position="121"/>
    </location>
</feature>
<feature type="transmembrane region" description="Helical" evidence="1">
    <location>
        <begin position="5"/>
        <end position="22"/>
    </location>
</feature>
<evidence type="ECO:0000313" key="2">
    <source>
        <dbReference type="EMBL" id="WBW50662.1"/>
    </source>
</evidence>
<organism evidence="2 3">
    <name type="scientific">Peptoniphilus equinus</name>
    <dbReference type="NCBI Taxonomy" id="3016343"/>
    <lineage>
        <taxon>Bacteria</taxon>
        <taxon>Bacillati</taxon>
        <taxon>Bacillota</taxon>
        <taxon>Tissierellia</taxon>
        <taxon>Tissierellales</taxon>
        <taxon>Peptoniphilaceae</taxon>
        <taxon>Peptoniphilus</taxon>
    </lineage>
</organism>
<protein>
    <submittedName>
        <fullName evidence="2">Uncharacterized protein</fullName>
    </submittedName>
</protein>
<feature type="transmembrane region" description="Helical" evidence="1">
    <location>
        <begin position="42"/>
        <end position="62"/>
    </location>
</feature>
<proteinExistence type="predicted"/>
<feature type="transmembrane region" description="Helical" evidence="1">
    <location>
        <begin position="69"/>
        <end position="89"/>
    </location>
</feature>
<keyword evidence="3" id="KW-1185">Reference proteome</keyword>
<sequence>MKKTIFSVIMYTILSYLLMVVVPATEYVKWHTAHFYLMGYHVLAYAVGVIIVLSVLAMYIVHHSNRKQLAVVELIFGLAVAVSIGSLLLDFNKYIIFFLRYIYMVFSLTALMSIVGATLLLRKDDNDDKNV</sequence>
<gene>
    <name evidence="2" type="ORF">O6R05_03690</name>
</gene>
<evidence type="ECO:0000256" key="1">
    <source>
        <dbReference type="SAM" id="Phobius"/>
    </source>
</evidence>
<reference evidence="2 3" key="1">
    <citation type="submission" date="2023-01" db="EMBL/GenBank/DDBJ databases">
        <authorList>
            <person name="Lee S.H."/>
            <person name="Jung H.S."/>
            <person name="Yun J.U."/>
        </authorList>
    </citation>
    <scope>NUCLEOTIDE SEQUENCE [LARGE SCALE GENOMIC DNA]</scope>
    <source>
        <strain evidence="2 3">CBA3646</strain>
    </source>
</reference>
<keyword evidence="1" id="KW-0812">Transmembrane</keyword>
<keyword evidence="1" id="KW-0472">Membrane</keyword>
<accession>A0ABY7QV47</accession>
<keyword evidence="1" id="KW-1133">Transmembrane helix</keyword>
<dbReference type="Proteomes" id="UP001210339">
    <property type="component" value="Chromosome"/>
</dbReference>
<evidence type="ECO:0000313" key="3">
    <source>
        <dbReference type="Proteomes" id="UP001210339"/>
    </source>
</evidence>